<dbReference type="GO" id="GO:0016491">
    <property type="term" value="F:oxidoreductase activity"/>
    <property type="evidence" value="ECO:0007669"/>
    <property type="project" value="UniProtKB-KW"/>
</dbReference>
<dbReference type="InterPro" id="IPR014043">
    <property type="entry name" value="Acyl_transferase_dom"/>
</dbReference>
<sequence length="2246" mass="248887">MENAAGTIETTERHSSAYRTTGQSIHISLYTEQRMDSALCETSMGNDIVISGFSGRFPESADVDEFYKNLLNHVDMIVDDESRFPLGYLGIGKFGKVKDLSSFDNEFFSQPNAVADNMSPDARICLEMTYEAIIDAGESLSSLANSRTGVFLNHTSYNSSPAFSTDWDNVSPYILSGCLPALIANRISNVFNFSGPSIVVDTACSSSHHAFDYAYRCLRDGIIDTAIVGGLMLDGDPLPFVQYIKSGFLSPDRQCKSFDASGNGFTKAEGGAIFVLQRRRNCKRCYATMVHSLINNDGKSANGFLAPDGQRHYELIRNCYAQAGIDPMKVVYFETHGTGTVAGDPEEILGLTTNDLMTSGRKGPLLIGSVKSNCGHAEWSSGLISMAKVILSIKYGTIPANLHFNSPNPKIKPLLDGRVKVLSENTPYEPGYVGINSFGLGGSNGHIILGPPETINTPLSAKGQGPRLFTYGARTEDGARKILDFAQKNSHCIELQALLAPSSNMDSRKMPYRAYVVLNDVISSQEIQKTHSRPPVCFMFPGAGCNWTNMHQGMMRLPLFKEAVDRASKYAKEKHGTEIFPANPGDPTLALLQIAVIQIALVDILKAVGIEGDYFFGHSNGEVASGYATGCLTLEQAVSLAYARSLVSVEGRKILKRGKMAAVGLSWEECTKRCPPGVIPACHNAADSVTISGEADRVTEFVEQLASEGTFAREVDSQGTAYHTPEISQLDAFQEEILSPIIPNAKKRPANWWSTSFPESEWDRPEARDCSVQYYTHNSKNPVYFHEAVLKIPKGALVIEIGPHGLLMPVVKRTCGENIIPVTLMRRNEANNVNICLSALGKCYLHGIDINPLALHSPIEFPVPISTPIISPALAKMWDHSAKWRVPHYTQYLKSEDATNFLIHLNSGAEFEYLTDHRFNDEPMLPASACLVMAWKAYAKKVGKSFDSLSVQLSDVTFSQQPIVIAKGAPTTFKVQVSKQSGQFEVSQEGEGCLCQGVIKSKLERTADVVSDSVDTRAKAHNVGTAVMNKSDFYTFLRTQGYEHTGRFEGVVEASLDFSHFSIEWNGNWILFLDYIMQTTMSKKSQGKRCLPYKLKSLEIDAVSLPVVTSSPINLKTTVQGELTECAGVRLSELKVYELTQTSPVNSSMDITTFMPYTETPEGMFDESLRSYSEDCLGYILHHLKNVSHTLLSRWFSRKVVEELSSAKSHKTSASLDHYRHSEDCVFARYLKNLFTCCRDKNETKMPEIFTELETTLFKDRLFSSMNADQILKPCLDIIMDNLNVYSMSIFEIDGGRTRVFPRIINLLKHEPKCAFSYSIGAARVIHDNETAELGVQEVIWDFGSNNSVVKTNSCHLVIARNALHKQKDPKEALLQAKDLVCQEGFLLVEEITDAFPLGYMIDGFKSKFEDAQVTGRHLGVFLDDKQWQELFKSCNLELIYKKANNIMSTIYLLRKMTPNIQRPILITMEHISMTWLNQLKSALQEIEKSAEGTKIWLVASDQSGVSGFMKSLKSEGYGRHVRYILVSNMRSGSPVPELTKDCEVMTYLIKKDLHSNVYRDGQWGTFSLLPYTPKHYRIQTNHAFLHKPASGTPQTIDWVDSSLLKDTHESPMTTYCIGLENEEFEQNVKSGSKTQDDDIMATDVSGRLEDGRRVMACVNSAAQTHLDISKGISLHIPDHWTFEEAATVPMSYSRAYYSLSLVTDLVKGDNVLVANAGHPICQAVLILTLASGYSTFALVDDSKEKSYVCNLFPQLDPQRVVCAKDPHHVQQLIAVTENRGLAVIFNAYTDRTPSDVLELLARGGHLVQVLPTSLKSRLIRCASEKMASVSIVDLHRVLNSADEKSLQIKKGITDRITEGISKGIVKPLDHIVYKTDEVETVIRDFANKFHNKKIIIKVQDGRPEALLTKPKLPQVSARKRALCHPKRSYVIIGGLGGFGLELAHWLVKRGCRYVVLSSRRGLTTGYQQYKVNLLRSLGVTVLTSTETSVSFKSALALLAQASNLAPLGGIFNASMASVNSDEMFDKMTNELFQAACEPKVNATSHFDQLTRELCKDTSVWFVTFSSQTSARGNPAQTNYAYANSFMERVCEKRVADGLHGLAIQWGWIGSVGTVVKRLEEGDFSAQYISQYLPQGLDSCFDCMEQALVCGHPVVGVFVKNASQGSHVIKDNDTVKQSILDQVVKILTLKDPDSLTDSITLQDVGIDSIMTSEVKQLLEKSVNISLSNKEVKTLTFQKLREMDASR</sequence>
<dbReference type="PANTHER" id="PTHR43775">
    <property type="entry name" value="FATTY ACID SYNTHASE"/>
    <property type="match status" value="1"/>
</dbReference>
<dbReference type="GO" id="GO:0016787">
    <property type="term" value="F:hydrolase activity"/>
    <property type="evidence" value="ECO:0007669"/>
    <property type="project" value="UniProtKB-KW"/>
</dbReference>
<evidence type="ECO:0000256" key="6">
    <source>
        <dbReference type="ARBA" id="ARBA00022679"/>
    </source>
</evidence>
<dbReference type="EC" id="2.3.1.85" evidence="1"/>
<dbReference type="SUPFAM" id="SSF52151">
    <property type="entry name" value="FabD/lysophospholipase-like"/>
    <property type="match status" value="1"/>
</dbReference>
<dbReference type="InterPro" id="IPR001227">
    <property type="entry name" value="Ac_transferase_dom_sf"/>
</dbReference>
<dbReference type="InterPro" id="IPR042104">
    <property type="entry name" value="PKS_dehydratase_sf"/>
</dbReference>
<dbReference type="SUPFAM" id="SSF55048">
    <property type="entry name" value="Probable ACP-binding domain of malonyl-CoA ACP transacylase"/>
    <property type="match status" value="1"/>
</dbReference>
<dbReference type="InterPro" id="IPR020843">
    <property type="entry name" value="ER"/>
</dbReference>
<comment type="caution">
    <text evidence="20">The sequence shown here is derived from an EMBL/GenBank/DDBJ whole genome shotgun (WGS) entry which is preliminary data.</text>
</comment>
<dbReference type="Gene3D" id="3.10.129.110">
    <property type="entry name" value="Polyketide synthase dehydratase"/>
    <property type="match status" value="1"/>
</dbReference>
<evidence type="ECO:0000256" key="14">
    <source>
        <dbReference type="ARBA" id="ARBA00023268"/>
    </source>
</evidence>
<dbReference type="SMART" id="SM00822">
    <property type="entry name" value="PKS_KR"/>
    <property type="match status" value="1"/>
</dbReference>
<keyword evidence="5" id="KW-0597">Phosphoprotein</keyword>
<dbReference type="Gene3D" id="3.40.50.720">
    <property type="entry name" value="NAD(P)-binding Rossmann-like Domain"/>
    <property type="match status" value="1"/>
</dbReference>
<evidence type="ECO:0000259" key="18">
    <source>
        <dbReference type="PROSITE" id="PS52004"/>
    </source>
</evidence>
<dbReference type="SMART" id="SM00825">
    <property type="entry name" value="PKS_KS"/>
    <property type="match status" value="1"/>
</dbReference>
<evidence type="ECO:0000256" key="16">
    <source>
        <dbReference type="PROSITE-ProRule" id="PRU01363"/>
    </source>
</evidence>
<accession>A0AAD8BHS1</accession>
<dbReference type="InterPro" id="IPR057326">
    <property type="entry name" value="KR_dom"/>
</dbReference>
<keyword evidence="13" id="KW-0275">Fatty acid biosynthesis</keyword>
<organism evidence="20 21">
    <name type="scientific">Biomphalaria pfeifferi</name>
    <name type="common">Bloodfluke planorb</name>
    <name type="synonym">Freshwater snail</name>
    <dbReference type="NCBI Taxonomy" id="112525"/>
    <lineage>
        <taxon>Eukaryota</taxon>
        <taxon>Metazoa</taxon>
        <taxon>Spiralia</taxon>
        <taxon>Lophotrochozoa</taxon>
        <taxon>Mollusca</taxon>
        <taxon>Gastropoda</taxon>
        <taxon>Heterobranchia</taxon>
        <taxon>Euthyneura</taxon>
        <taxon>Panpulmonata</taxon>
        <taxon>Hygrophila</taxon>
        <taxon>Lymnaeoidea</taxon>
        <taxon>Planorbidae</taxon>
        <taxon>Biomphalaria</taxon>
    </lineage>
</organism>
<evidence type="ECO:0000259" key="19">
    <source>
        <dbReference type="PROSITE" id="PS52019"/>
    </source>
</evidence>
<dbReference type="SMART" id="SM00827">
    <property type="entry name" value="PKS_AT"/>
    <property type="match status" value="1"/>
</dbReference>
<dbReference type="InterPro" id="IPR016039">
    <property type="entry name" value="Thiolase-like"/>
</dbReference>
<keyword evidence="14" id="KW-0511">Multifunctional enzyme</keyword>
<dbReference type="InterPro" id="IPR016035">
    <property type="entry name" value="Acyl_Trfase/lysoPLipase"/>
</dbReference>
<reference evidence="20" key="2">
    <citation type="submission" date="2023-04" db="EMBL/GenBank/DDBJ databases">
        <authorList>
            <person name="Bu L."/>
            <person name="Lu L."/>
            <person name="Laidemitt M.R."/>
            <person name="Zhang S.M."/>
            <person name="Mutuku M."/>
            <person name="Mkoji G."/>
            <person name="Steinauer M."/>
            <person name="Loker E.S."/>
        </authorList>
    </citation>
    <scope>NUCLEOTIDE SEQUENCE</scope>
    <source>
        <strain evidence="20">KasaAsao</strain>
        <tissue evidence="20">Whole Snail</tissue>
    </source>
</reference>
<dbReference type="InterPro" id="IPR013968">
    <property type="entry name" value="PKS_KR"/>
</dbReference>
<keyword evidence="11" id="KW-0520">NAD</keyword>
<dbReference type="InterPro" id="IPR020841">
    <property type="entry name" value="PKS_Beta-ketoAc_synthase_dom"/>
</dbReference>
<evidence type="ECO:0000256" key="2">
    <source>
        <dbReference type="ARBA" id="ARBA00018769"/>
    </source>
</evidence>
<evidence type="ECO:0000256" key="10">
    <source>
        <dbReference type="ARBA" id="ARBA00023002"/>
    </source>
</evidence>
<keyword evidence="10" id="KW-0560">Oxidoreductase</keyword>
<feature type="domain" description="Carrier" evidence="17">
    <location>
        <begin position="2170"/>
        <end position="2246"/>
    </location>
</feature>
<dbReference type="Pfam" id="PF08659">
    <property type="entry name" value="KR"/>
    <property type="match status" value="1"/>
</dbReference>
<dbReference type="Gene3D" id="3.40.366.10">
    <property type="entry name" value="Malonyl-Coenzyme A Acyl Carrier Protein, domain 2"/>
    <property type="match status" value="1"/>
</dbReference>
<dbReference type="InterPro" id="IPR036291">
    <property type="entry name" value="NAD(P)-bd_dom_sf"/>
</dbReference>
<dbReference type="InterPro" id="IPR036736">
    <property type="entry name" value="ACP-like_sf"/>
</dbReference>
<dbReference type="GO" id="GO:0006633">
    <property type="term" value="P:fatty acid biosynthetic process"/>
    <property type="evidence" value="ECO:0007669"/>
    <property type="project" value="UniProtKB-KW"/>
</dbReference>
<dbReference type="PROSITE" id="PS00606">
    <property type="entry name" value="KS3_1"/>
    <property type="match status" value="1"/>
</dbReference>
<dbReference type="InterPro" id="IPR049391">
    <property type="entry name" value="FAS_pseudo-KR"/>
</dbReference>
<dbReference type="Gene3D" id="1.10.1200.10">
    <property type="entry name" value="ACP-like"/>
    <property type="match status" value="1"/>
</dbReference>
<dbReference type="CDD" id="cd05195">
    <property type="entry name" value="enoyl_red"/>
    <property type="match status" value="1"/>
</dbReference>
<dbReference type="Pfam" id="PF00698">
    <property type="entry name" value="Acyl_transf_1"/>
    <property type="match status" value="1"/>
</dbReference>
<dbReference type="InterPro" id="IPR049552">
    <property type="entry name" value="PKS_DH_N"/>
</dbReference>
<dbReference type="SMART" id="SM00829">
    <property type="entry name" value="PKS_ER"/>
    <property type="match status" value="1"/>
</dbReference>
<keyword evidence="4" id="KW-0444">Lipid biosynthesis</keyword>
<evidence type="ECO:0000256" key="3">
    <source>
        <dbReference type="ARBA" id="ARBA00022450"/>
    </source>
</evidence>
<reference evidence="20" key="1">
    <citation type="journal article" date="2023" name="PLoS Negl. Trop. Dis.">
        <title>A genome sequence for Biomphalaria pfeifferi, the major vector snail for the human-infecting parasite Schistosoma mansoni.</title>
        <authorList>
            <person name="Bu L."/>
            <person name="Lu L."/>
            <person name="Laidemitt M.R."/>
            <person name="Zhang S.M."/>
            <person name="Mutuku M."/>
            <person name="Mkoji G."/>
            <person name="Steinauer M."/>
            <person name="Loker E.S."/>
        </authorList>
    </citation>
    <scope>NUCLEOTIDE SEQUENCE</scope>
    <source>
        <strain evidence="20">KasaAsao</strain>
    </source>
</reference>
<comment type="catalytic activity">
    <reaction evidence="15">
        <text>acetyl-CoA + n malonyl-CoA + 2n NADPH + 2n H(+) = a long-chain fatty acid + (n+1) CoA + n CO2 + 2n NADP(+).</text>
        <dbReference type="EC" id="2.3.1.85"/>
    </reaction>
</comment>
<dbReference type="PROSITE" id="PS52004">
    <property type="entry name" value="KS3_2"/>
    <property type="match status" value="1"/>
</dbReference>
<feature type="region of interest" description="N-terminal hotdog fold" evidence="16">
    <location>
        <begin position="880"/>
        <end position="1006"/>
    </location>
</feature>
<keyword evidence="8" id="KW-0276">Fatty acid metabolism</keyword>
<evidence type="ECO:0000256" key="5">
    <source>
        <dbReference type="ARBA" id="ARBA00022553"/>
    </source>
</evidence>
<gene>
    <name evidence="20" type="ORF">Bpfe_016282</name>
</gene>
<dbReference type="PROSITE" id="PS50075">
    <property type="entry name" value="CARRIER"/>
    <property type="match status" value="1"/>
</dbReference>
<feature type="active site" description="Proton acceptor; for dehydratase activity" evidence="16">
    <location>
        <position position="917"/>
    </location>
</feature>
<evidence type="ECO:0000313" key="21">
    <source>
        <dbReference type="Proteomes" id="UP001233172"/>
    </source>
</evidence>
<dbReference type="InterPro" id="IPR014031">
    <property type="entry name" value="Ketoacyl_synth_C"/>
</dbReference>
<dbReference type="Pfam" id="PF21089">
    <property type="entry name" value="PKS_DH_N"/>
    <property type="match status" value="1"/>
</dbReference>
<keyword evidence="3" id="KW-0596">Phosphopantetheine</keyword>
<dbReference type="EMBL" id="JASAOG010000079">
    <property type="protein sequence ID" value="KAK0054218.1"/>
    <property type="molecule type" value="Genomic_DNA"/>
</dbReference>
<dbReference type="Proteomes" id="UP001233172">
    <property type="component" value="Unassembled WGS sequence"/>
</dbReference>
<keyword evidence="12" id="KW-0443">Lipid metabolism</keyword>
<evidence type="ECO:0000256" key="11">
    <source>
        <dbReference type="ARBA" id="ARBA00023027"/>
    </source>
</evidence>
<dbReference type="Gene3D" id="3.40.50.150">
    <property type="entry name" value="Vaccinia Virus protein VP39"/>
    <property type="match status" value="1"/>
</dbReference>
<evidence type="ECO:0000256" key="7">
    <source>
        <dbReference type="ARBA" id="ARBA00022801"/>
    </source>
</evidence>
<keyword evidence="6" id="KW-0808">Transferase</keyword>
<evidence type="ECO:0000256" key="1">
    <source>
        <dbReference type="ARBA" id="ARBA00012873"/>
    </source>
</evidence>
<dbReference type="InterPro" id="IPR014030">
    <property type="entry name" value="Ketoacyl_synth_N"/>
</dbReference>
<dbReference type="SUPFAM" id="SSF51735">
    <property type="entry name" value="NAD(P)-binding Rossmann-fold domains"/>
    <property type="match status" value="2"/>
</dbReference>
<dbReference type="Pfam" id="PF00109">
    <property type="entry name" value="ketoacyl-synt"/>
    <property type="match status" value="1"/>
</dbReference>
<dbReference type="InterPro" id="IPR029063">
    <property type="entry name" value="SAM-dependent_MTases_sf"/>
</dbReference>
<feature type="active site" description="Proton donor; for dehydratase activity" evidence="16">
    <location>
        <position position="1074"/>
    </location>
</feature>
<evidence type="ECO:0000256" key="15">
    <source>
        <dbReference type="ARBA" id="ARBA00044883"/>
    </source>
</evidence>
<dbReference type="GO" id="GO:0004312">
    <property type="term" value="F:fatty acid synthase activity"/>
    <property type="evidence" value="ECO:0007669"/>
    <property type="project" value="UniProtKB-EC"/>
</dbReference>
<dbReference type="InterPro" id="IPR018201">
    <property type="entry name" value="Ketoacyl_synth_AS"/>
</dbReference>
<name>A0AAD8BHS1_BIOPF</name>
<evidence type="ECO:0000259" key="17">
    <source>
        <dbReference type="PROSITE" id="PS50075"/>
    </source>
</evidence>
<feature type="region of interest" description="C-terminal hotdog fold" evidence="16">
    <location>
        <begin position="1025"/>
        <end position="1163"/>
    </location>
</feature>
<dbReference type="PANTHER" id="PTHR43775:SF7">
    <property type="entry name" value="FATTY ACID SYNTHASE"/>
    <property type="match status" value="1"/>
</dbReference>
<dbReference type="InterPro" id="IPR049900">
    <property type="entry name" value="PKS_mFAS_DH"/>
</dbReference>
<dbReference type="SUPFAM" id="SSF53901">
    <property type="entry name" value="Thiolase-like"/>
    <property type="match status" value="1"/>
</dbReference>
<feature type="domain" description="Ketosynthase family 3 (KS3)" evidence="18">
    <location>
        <begin position="45"/>
        <end position="451"/>
    </location>
</feature>
<evidence type="ECO:0000256" key="8">
    <source>
        <dbReference type="ARBA" id="ARBA00022832"/>
    </source>
</evidence>
<dbReference type="Gene3D" id="3.40.47.10">
    <property type="match status" value="1"/>
</dbReference>
<dbReference type="InterPro" id="IPR050091">
    <property type="entry name" value="PKS_NRPS_Biosynth_Enz"/>
</dbReference>
<dbReference type="SUPFAM" id="SSF53335">
    <property type="entry name" value="S-adenosyl-L-methionine-dependent methyltransferases"/>
    <property type="match status" value="1"/>
</dbReference>
<evidence type="ECO:0000256" key="9">
    <source>
        <dbReference type="ARBA" id="ARBA00022857"/>
    </source>
</evidence>
<evidence type="ECO:0000256" key="4">
    <source>
        <dbReference type="ARBA" id="ARBA00022516"/>
    </source>
</evidence>
<evidence type="ECO:0000256" key="12">
    <source>
        <dbReference type="ARBA" id="ARBA00023098"/>
    </source>
</evidence>
<feature type="domain" description="PKS/mFAS DH" evidence="19">
    <location>
        <begin position="880"/>
        <end position="1163"/>
    </location>
</feature>
<dbReference type="InterPro" id="IPR009081">
    <property type="entry name" value="PP-bd_ACP"/>
</dbReference>
<dbReference type="CDD" id="cd00833">
    <property type="entry name" value="PKS"/>
    <property type="match status" value="1"/>
</dbReference>
<dbReference type="Gene3D" id="3.90.180.10">
    <property type="entry name" value="Medium-chain alcohol dehydrogenases, catalytic domain"/>
    <property type="match status" value="1"/>
</dbReference>
<evidence type="ECO:0000256" key="13">
    <source>
        <dbReference type="ARBA" id="ARBA00023160"/>
    </source>
</evidence>
<proteinExistence type="predicted"/>
<dbReference type="SUPFAM" id="SSF47336">
    <property type="entry name" value="ACP-like"/>
    <property type="match status" value="1"/>
</dbReference>
<dbReference type="Pfam" id="PF16197">
    <property type="entry name" value="KAsynt_C_assoc"/>
    <property type="match status" value="1"/>
</dbReference>
<dbReference type="GO" id="GO:0004315">
    <property type="term" value="F:3-oxoacyl-[acyl-carrier-protein] synthase activity"/>
    <property type="evidence" value="ECO:0007669"/>
    <property type="project" value="InterPro"/>
</dbReference>
<evidence type="ECO:0000313" key="20">
    <source>
        <dbReference type="EMBL" id="KAK0054218.1"/>
    </source>
</evidence>
<dbReference type="Pfam" id="PF02801">
    <property type="entry name" value="Ketoacyl-synt_C"/>
    <property type="match status" value="1"/>
</dbReference>
<dbReference type="InterPro" id="IPR032821">
    <property type="entry name" value="PKS_assoc"/>
</dbReference>
<keyword evidence="9" id="KW-0521">NADP</keyword>
<protein>
    <recommendedName>
        <fullName evidence="2">Fatty acid synthase</fullName>
        <ecNumber evidence="1">2.3.1.85</ecNumber>
    </recommendedName>
</protein>
<dbReference type="Gene3D" id="3.30.70.3290">
    <property type="match status" value="1"/>
</dbReference>
<dbReference type="Pfam" id="PF21149">
    <property type="entry name" value="FAS_pseudo-KR"/>
    <property type="match status" value="1"/>
</dbReference>
<keyword evidence="21" id="KW-1185">Reference proteome</keyword>
<dbReference type="InterPro" id="IPR016036">
    <property type="entry name" value="Malonyl_transacylase_ACP-bd"/>
</dbReference>
<keyword evidence="7" id="KW-0378">Hydrolase</keyword>
<dbReference type="PROSITE" id="PS52019">
    <property type="entry name" value="PKS_MFAS_DH"/>
    <property type="match status" value="1"/>
</dbReference>